<feature type="zinc finger region" description="TRAF-type" evidence="7">
    <location>
        <begin position="92"/>
        <end position="138"/>
    </location>
</feature>
<dbReference type="PANTHER" id="PTHR10131:SF94">
    <property type="entry name" value="TNF RECEPTOR-ASSOCIATED FACTOR 4"/>
    <property type="match status" value="1"/>
</dbReference>
<accession>A0A6P8HBI8</accession>
<evidence type="ECO:0000256" key="1">
    <source>
        <dbReference type="ARBA" id="ARBA00004496"/>
    </source>
</evidence>
<dbReference type="InParanoid" id="A0A6P8HBI8"/>
<evidence type="ECO:0000259" key="9">
    <source>
        <dbReference type="PROSITE" id="PS50144"/>
    </source>
</evidence>
<evidence type="ECO:0000256" key="8">
    <source>
        <dbReference type="SAM" id="MobiDB-lite"/>
    </source>
</evidence>
<protein>
    <submittedName>
        <fullName evidence="12">TNF receptor-associated factor 4-like</fullName>
    </submittedName>
</protein>
<evidence type="ECO:0000256" key="7">
    <source>
        <dbReference type="PROSITE-ProRule" id="PRU00207"/>
    </source>
</evidence>
<reference evidence="12" key="1">
    <citation type="submission" date="2025-08" db="UniProtKB">
        <authorList>
            <consortium name="RefSeq"/>
        </authorList>
    </citation>
    <scope>IDENTIFICATION</scope>
    <source>
        <tissue evidence="12">Tentacle</tissue>
    </source>
</reference>
<dbReference type="InterPro" id="IPR002083">
    <property type="entry name" value="MATH/TRAF_dom"/>
</dbReference>
<evidence type="ECO:0000313" key="11">
    <source>
        <dbReference type="Proteomes" id="UP000515163"/>
    </source>
</evidence>
<dbReference type="InterPro" id="IPR012227">
    <property type="entry name" value="TNF_rcpt-assoc_TRAF_met"/>
</dbReference>
<dbReference type="GO" id="GO:0007165">
    <property type="term" value="P:signal transduction"/>
    <property type="evidence" value="ECO:0007669"/>
    <property type="project" value="InterPro"/>
</dbReference>
<feature type="domain" description="TRAF-type" evidence="10">
    <location>
        <begin position="92"/>
        <end position="138"/>
    </location>
</feature>
<dbReference type="KEGG" id="aten:116290835"/>
<evidence type="ECO:0000259" key="10">
    <source>
        <dbReference type="PROSITE" id="PS50145"/>
    </source>
</evidence>
<dbReference type="PROSITE" id="PS50144">
    <property type="entry name" value="MATH"/>
    <property type="match status" value="1"/>
</dbReference>
<dbReference type="GO" id="GO:0031625">
    <property type="term" value="F:ubiquitin protein ligase binding"/>
    <property type="evidence" value="ECO:0007669"/>
    <property type="project" value="TreeGrafter"/>
</dbReference>
<dbReference type="GO" id="GO:0008270">
    <property type="term" value="F:zinc ion binding"/>
    <property type="evidence" value="ECO:0007669"/>
    <property type="project" value="UniProtKB-KW"/>
</dbReference>
<gene>
    <name evidence="12" type="primary">LOC116290835</name>
</gene>
<evidence type="ECO:0000256" key="6">
    <source>
        <dbReference type="ARBA" id="ARBA00022833"/>
    </source>
</evidence>
<keyword evidence="3 7" id="KW-0479">Metal-binding</keyword>
<feature type="domain" description="TRAF-type" evidence="10">
    <location>
        <begin position="36"/>
        <end position="80"/>
    </location>
</feature>
<evidence type="ECO:0000256" key="5">
    <source>
        <dbReference type="ARBA" id="ARBA00022771"/>
    </source>
</evidence>
<dbReference type="PANTHER" id="PTHR10131">
    <property type="entry name" value="TNF RECEPTOR ASSOCIATED FACTOR"/>
    <property type="match status" value="1"/>
</dbReference>
<dbReference type="RefSeq" id="XP_031553804.1">
    <property type="nucleotide sequence ID" value="XM_031697944.1"/>
</dbReference>
<proteinExistence type="predicted"/>
<feature type="region of interest" description="Disordered" evidence="8">
    <location>
        <begin position="243"/>
        <end position="264"/>
    </location>
</feature>
<name>A0A6P8HBI8_ACTTE</name>
<comment type="subcellular location">
    <subcellularLocation>
        <location evidence="1">Cytoplasm</location>
    </subcellularLocation>
</comment>
<evidence type="ECO:0000256" key="3">
    <source>
        <dbReference type="ARBA" id="ARBA00022723"/>
    </source>
</evidence>
<dbReference type="Gene3D" id="2.60.210.10">
    <property type="entry name" value="Apoptosis, Tumor Necrosis Factor Receptor Associated Protein 2, Chain A"/>
    <property type="match status" value="1"/>
</dbReference>
<organism evidence="11 12">
    <name type="scientific">Actinia tenebrosa</name>
    <name type="common">Australian red waratah sea anemone</name>
    <dbReference type="NCBI Taxonomy" id="6105"/>
    <lineage>
        <taxon>Eukaryota</taxon>
        <taxon>Metazoa</taxon>
        <taxon>Cnidaria</taxon>
        <taxon>Anthozoa</taxon>
        <taxon>Hexacorallia</taxon>
        <taxon>Actiniaria</taxon>
        <taxon>Actiniidae</taxon>
        <taxon>Actinia</taxon>
    </lineage>
</organism>
<dbReference type="OrthoDB" id="5973446at2759"/>
<evidence type="ECO:0000256" key="4">
    <source>
        <dbReference type="ARBA" id="ARBA00022737"/>
    </source>
</evidence>
<dbReference type="AlphaFoldDB" id="A0A6P8HBI8"/>
<keyword evidence="4" id="KW-0677">Repeat</keyword>
<keyword evidence="5 7" id="KW-0863">Zinc-finger</keyword>
<feature type="zinc finger region" description="TRAF-type" evidence="7">
    <location>
        <begin position="36"/>
        <end position="80"/>
    </location>
</feature>
<dbReference type="GO" id="GO:0042981">
    <property type="term" value="P:regulation of apoptotic process"/>
    <property type="evidence" value="ECO:0007669"/>
    <property type="project" value="InterPro"/>
</dbReference>
<dbReference type="GO" id="GO:0005737">
    <property type="term" value="C:cytoplasm"/>
    <property type="evidence" value="ECO:0007669"/>
    <property type="project" value="UniProtKB-SubCell"/>
</dbReference>
<evidence type="ECO:0000256" key="2">
    <source>
        <dbReference type="ARBA" id="ARBA00022490"/>
    </source>
</evidence>
<sequence length="429" mass="49610">MMPREDMAKHLLQECEWREIPCPHCDQMTGFCQLKAHEKICEQVTVECTNAECDVMKPRMEMTKHLEQECEWRQVSCPHCNDDHHAFKLQDHIKVCPKTPVRCPNECGVETINEEIADHVTNECPLTEVPCIYQQFGCQFLMQRKENRMEEHMEKATKDHLALACEELKLLQENNGVLSNRVSSLQDENESMFHRLFLLQEESMSKFDRLFSRLSSVEDRNAFLSGRLSDVQNENAAMSHRLLHQDEIKKPNKKTVKKEEKKKEEPSIPYTGTFVWKIGNVKKLLSEAKQGRSTVLFSEPFYTANHGYKLRAMLYPNGAKNENAGHMSIYAQIKRGEYDDTLPWPFGKDITFTLVDQKINIKNRKNIKDTIHSKNLLDSFLQCFQRPTSDTNKSIPGLSTFVKHDKLMSKSYAKGDSMVIIVDVSEATT</sequence>
<dbReference type="PROSITE" id="PS50145">
    <property type="entry name" value="ZF_TRAF"/>
    <property type="match status" value="2"/>
</dbReference>
<dbReference type="GO" id="GO:0005164">
    <property type="term" value="F:tumor necrosis factor receptor binding"/>
    <property type="evidence" value="ECO:0007669"/>
    <property type="project" value="TreeGrafter"/>
</dbReference>
<keyword evidence="2" id="KW-0963">Cytoplasm</keyword>
<dbReference type="Pfam" id="PF02176">
    <property type="entry name" value="zf-TRAF"/>
    <property type="match status" value="1"/>
</dbReference>
<dbReference type="SUPFAM" id="SSF49599">
    <property type="entry name" value="TRAF domain-like"/>
    <property type="match status" value="3"/>
</dbReference>
<dbReference type="PIRSF" id="PIRSF015614">
    <property type="entry name" value="TRAF"/>
    <property type="match status" value="1"/>
</dbReference>
<dbReference type="InterPro" id="IPR013083">
    <property type="entry name" value="Znf_RING/FYVE/PHD"/>
</dbReference>
<dbReference type="GO" id="GO:0043122">
    <property type="term" value="P:regulation of canonical NF-kappaB signal transduction"/>
    <property type="evidence" value="ECO:0007669"/>
    <property type="project" value="TreeGrafter"/>
</dbReference>
<dbReference type="Gene3D" id="3.30.40.10">
    <property type="entry name" value="Zinc/RING finger domain, C3HC4 (zinc finger)"/>
    <property type="match status" value="3"/>
</dbReference>
<dbReference type="Proteomes" id="UP000515163">
    <property type="component" value="Unplaced"/>
</dbReference>
<dbReference type="InterPro" id="IPR049342">
    <property type="entry name" value="TRAF1-6_MATH_dom"/>
</dbReference>
<dbReference type="InterPro" id="IPR001293">
    <property type="entry name" value="Znf_TRAF"/>
</dbReference>
<keyword evidence="11" id="KW-1185">Reference proteome</keyword>
<dbReference type="GeneID" id="116290835"/>
<keyword evidence="6 7" id="KW-0862">Zinc</keyword>
<dbReference type="Pfam" id="PF21355">
    <property type="entry name" value="TRAF-mep_MATH"/>
    <property type="match status" value="1"/>
</dbReference>
<feature type="domain" description="MATH" evidence="9">
    <location>
        <begin position="271"/>
        <end position="424"/>
    </location>
</feature>
<evidence type="ECO:0000313" key="12">
    <source>
        <dbReference type="RefSeq" id="XP_031553804.1"/>
    </source>
</evidence>
<dbReference type="InterPro" id="IPR008974">
    <property type="entry name" value="TRAF-like"/>
</dbReference>
<dbReference type="SMART" id="SM00061">
    <property type="entry name" value="MATH"/>
    <property type="match status" value="1"/>
</dbReference>